<dbReference type="Pfam" id="PF00622">
    <property type="entry name" value="SPRY"/>
    <property type="match status" value="1"/>
</dbReference>
<dbReference type="InterPro" id="IPR001870">
    <property type="entry name" value="B30.2/SPRY"/>
</dbReference>
<organism evidence="2 3">
    <name type="scientific">Crotophaga sulcirostris</name>
    <name type="common">Groove-billed ani</name>
    <dbReference type="NCBI Taxonomy" id="33598"/>
    <lineage>
        <taxon>Eukaryota</taxon>
        <taxon>Metazoa</taxon>
        <taxon>Chordata</taxon>
        <taxon>Craniata</taxon>
        <taxon>Vertebrata</taxon>
        <taxon>Euteleostomi</taxon>
        <taxon>Archelosauria</taxon>
        <taxon>Archosauria</taxon>
        <taxon>Dinosauria</taxon>
        <taxon>Saurischia</taxon>
        <taxon>Theropoda</taxon>
        <taxon>Coelurosauria</taxon>
        <taxon>Aves</taxon>
        <taxon>Neognathae</taxon>
        <taxon>Neoaves</taxon>
        <taxon>Otidimorphae</taxon>
        <taxon>Cuculiformes</taxon>
        <taxon>Crotophagidae</taxon>
        <taxon>Crotophaga</taxon>
    </lineage>
</organism>
<dbReference type="OrthoDB" id="9049620at2759"/>
<dbReference type="InterPro" id="IPR006574">
    <property type="entry name" value="PRY"/>
</dbReference>
<dbReference type="InterPro" id="IPR003877">
    <property type="entry name" value="SPRY_dom"/>
</dbReference>
<proteinExistence type="predicted"/>
<dbReference type="InterPro" id="IPR013320">
    <property type="entry name" value="ConA-like_dom_sf"/>
</dbReference>
<dbReference type="InterPro" id="IPR043136">
    <property type="entry name" value="B30.2/SPRY_sf"/>
</dbReference>
<dbReference type="PRINTS" id="PR01407">
    <property type="entry name" value="BUTYPHLNCDUF"/>
</dbReference>
<dbReference type="Pfam" id="PF13765">
    <property type="entry name" value="PRY"/>
    <property type="match status" value="1"/>
</dbReference>
<dbReference type="Proteomes" id="UP000549499">
    <property type="component" value="Unassembled WGS sequence"/>
</dbReference>
<dbReference type="PANTHER" id="PTHR24103">
    <property type="entry name" value="E3 UBIQUITIN-PROTEIN LIGASE TRIM"/>
    <property type="match status" value="1"/>
</dbReference>
<dbReference type="SUPFAM" id="SSF49899">
    <property type="entry name" value="Concanavalin A-like lectins/glucanases"/>
    <property type="match status" value="1"/>
</dbReference>
<evidence type="ECO:0000313" key="3">
    <source>
        <dbReference type="Proteomes" id="UP000549499"/>
    </source>
</evidence>
<keyword evidence="3" id="KW-1185">Reference proteome</keyword>
<gene>
    <name evidence="2" type="primary">Btn1a1_3</name>
    <name evidence="2" type="ORF">CROSUL_R13108</name>
</gene>
<comment type="caution">
    <text evidence="2">The sequence shown here is derived from an EMBL/GenBank/DDBJ whole genome shotgun (WGS) entry which is preliminary data.</text>
</comment>
<dbReference type="Gene3D" id="2.60.120.920">
    <property type="match status" value="1"/>
</dbReference>
<dbReference type="InterPro" id="IPR050143">
    <property type="entry name" value="TRIM/RBCC"/>
</dbReference>
<dbReference type="EMBL" id="VYZB01001791">
    <property type="protein sequence ID" value="NWS78912.1"/>
    <property type="molecule type" value="Genomic_DNA"/>
</dbReference>
<name>A0A7K5ICR2_CROSL</name>
<feature type="non-terminal residue" evidence="2">
    <location>
        <position position="1"/>
    </location>
</feature>
<dbReference type="PROSITE" id="PS50188">
    <property type="entry name" value="B302_SPRY"/>
    <property type="match status" value="1"/>
</dbReference>
<dbReference type="SMART" id="SM00449">
    <property type="entry name" value="SPRY"/>
    <property type="match status" value="1"/>
</dbReference>
<evidence type="ECO:0000313" key="2">
    <source>
        <dbReference type="EMBL" id="NWS78912.1"/>
    </source>
</evidence>
<reference evidence="2 3" key="1">
    <citation type="submission" date="2019-09" db="EMBL/GenBank/DDBJ databases">
        <title>Bird 10,000 Genomes (B10K) Project - Family phase.</title>
        <authorList>
            <person name="Zhang G."/>
        </authorList>
    </citation>
    <scope>NUCLEOTIDE SEQUENCE [LARGE SCALE GENOMIC DNA]</scope>
    <source>
        <strain evidence="2">B10K-DU-003-44</strain>
        <tissue evidence="2">Muscle</tissue>
    </source>
</reference>
<evidence type="ECO:0000259" key="1">
    <source>
        <dbReference type="PROSITE" id="PS50188"/>
    </source>
</evidence>
<dbReference type="InterPro" id="IPR003879">
    <property type="entry name" value="Butyrophylin_SPRY"/>
</dbReference>
<dbReference type="AlphaFoldDB" id="A0A7K5ICR2"/>
<dbReference type="SMART" id="SM00589">
    <property type="entry name" value="PRY"/>
    <property type="match status" value="1"/>
</dbReference>
<feature type="non-terminal residue" evidence="2">
    <location>
        <position position="159"/>
    </location>
</feature>
<feature type="domain" description="B30.2/SPRY" evidence="1">
    <location>
        <begin position="1"/>
        <end position="159"/>
    </location>
</feature>
<sequence>HVVLDEDTAHPQLILSGEGRRVRRGDAHRAVPAKAGRFDTYHCVLGREGFAAGRHFWEVDVGTEEGGVWAMGVAKESVKRKGWINPAPQEGILALFQCGGKFWALTSPEHTALDLPRRPRVVRVYLDLEEQKVGFFDGDTRDLLFAFPLAPLGGGRLRP</sequence>
<accession>A0A7K5ICR2</accession>
<protein>
    <submittedName>
        <fullName evidence="2">BT1A1 protein</fullName>
    </submittedName>
</protein>